<evidence type="ECO:0000256" key="1">
    <source>
        <dbReference type="SAM" id="Phobius"/>
    </source>
</evidence>
<accession>A0A239B9C0</accession>
<evidence type="ECO:0000313" key="2">
    <source>
        <dbReference type="EMBL" id="SNS04299.1"/>
    </source>
</evidence>
<feature type="transmembrane region" description="Helical" evidence="1">
    <location>
        <begin position="25"/>
        <end position="52"/>
    </location>
</feature>
<keyword evidence="3" id="KW-1185">Reference proteome</keyword>
<dbReference type="EMBL" id="FZNS01000020">
    <property type="protein sequence ID" value="SNS04299.1"/>
    <property type="molecule type" value="Genomic_DNA"/>
</dbReference>
<keyword evidence="1" id="KW-0472">Membrane</keyword>
<name>A0A239B9C0_9BACT</name>
<reference evidence="3" key="1">
    <citation type="submission" date="2017-06" db="EMBL/GenBank/DDBJ databases">
        <authorList>
            <person name="Varghese N."/>
            <person name="Submissions S."/>
        </authorList>
    </citation>
    <scope>NUCLEOTIDE SEQUENCE [LARGE SCALE GENOMIC DNA]</scope>
    <source>
        <strain evidence="3">DSM 28041</strain>
    </source>
</reference>
<organism evidence="2 3">
    <name type="scientific">Hymenobacter mucosus</name>
    <dbReference type="NCBI Taxonomy" id="1411120"/>
    <lineage>
        <taxon>Bacteria</taxon>
        <taxon>Pseudomonadati</taxon>
        <taxon>Bacteroidota</taxon>
        <taxon>Cytophagia</taxon>
        <taxon>Cytophagales</taxon>
        <taxon>Hymenobacteraceae</taxon>
        <taxon>Hymenobacter</taxon>
    </lineage>
</organism>
<dbReference type="Proteomes" id="UP000198310">
    <property type="component" value="Unassembled WGS sequence"/>
</dbReference>
<dbReference type="RefSeq" id="WP_089334392.1">
    <property type="nucleotide sequence ID" value="NZ_FZNS01000020.1"/>
</dbReference>
<keyword evidence="1" id="KW-1133">Transmembrane helix</keyword>
<feature type="transmembrane region" description="Helical" evidence="1">
    <location>
        <begin position="64"/>
        <end position="85"/>
    </location>
</feature>
<dbReference type="AlphaFoldDB" id="A0A239B9C0"/>
<keyword evidence="1" id="KW-0812">Transmembrane</keyword>
<evidence type="ECO:0000313" key="3">
    <source>
        <dbReference type="Proteomes" id="UP000198310"/>
    </source>
</evidence>
<gene>
    <name evidence="2" type="ORF">SAMN06269173_1203</name>
</gene>
<proteinExistence type="predicted"/>
<protein>
    <submittedName>
        <fullName evidence="2">Uncharacterized protein</fullName>
    </submittedName>
</protein>
<sequence length="86" mass="9736">MTTTQFKFGVIRKEHLFTDLQGHNLLAALFFLVLSLVVHSLPAYALFMGFGGVWMAGIFANREVFYFLNTVLVLTTCFLVCQMPVQ</sequence>